<organism evidence="9 10">
    <name type="scientific">Moraxella catarrhalis</name>
    <name type="common">Branhamella catarrhalis</name>
    <dbReference type="NCBI Taxonomy" id="480"/>
    <lineage>
        <taxon>Bacteria</taxon>
        <taxon>Pseudomonadati</taxon>
        <taxon>Pseudomonadota</taxon>
        <taxon>Gammaproteobacteria</taxon>
        <taxon>Moraxellales</taxon>
        <taxon>Moraxellaceae</taxon>
        <taxon>Moraxella</taxon>
    </lineage>
</organism>
<comment type="similarity">
    <text evidence="2">Belongs to the threonine synthase family.</text>
</comment>
<dbReference type="CDD" id="cd01560">
    <property type="entry name" value="Thr-synth_2"/>
    <property type="match status" value="1"/>
</dbReference>
<evidence type="ECO:0000313" key="9">
    <source>
        <dbReference type="EMBL" id="OAU98360.1"/>
    </source>
</evidence>
<dbReference type="PANTHER" id="PTHR42690:SF1">
    <property type="entry name" value="THREONINE SYNTHASE-LIKE 2"/>
    <property type="match status" value="1"/>
</dbReference>
<name>A0A198UPW4_MORCA</name>
<dbReference type="Proteomes" id="UP000078228">
    <property type="component" value="Unassembled WGS sequence"/>
</dbReference>
<evidence type="ECO:0000256" key="5">
    <source>
        <dbReference type="NCBIfam" id="TIGR00260"/>
    </source>
</evidence>
<dbReference type="Gene3D" id="3.40.50.1100">
    <property type="match status" value="2"/>
</dbReference>
<dbReference type="InterPro" id="IPR004450">
    <property type="entry name" value="Thr_synthase-like"/>
</dbReference>
<evidence type="ECO:0000259" key="7">
    <source>
        <dbReference type="Pfam" id="PF00291"/>
    </source>
</evidence>
<comment type="cofactor">
    <cofactor evidence="1 6">
        <name>pyridoxal 5'-phosphate</name>
        <dbReference type="ChEBI" id="CHEBI:597326"/>
    </cofactor>
</comment>
<evidence type="ECO:0000256" key="2">
    <source>
        <dbReference type="ARBA" id="ARBA00005517"/>
    </source>
</evidence>
<keyword evidence="10" id="KW-1185">Reference proteome</keyword>
<reference evidence="9 10" key="1">
    <citation type="journal article" date="2016" name="Genome Biol. Evol.">
        <title>Comparative Genomic Analyses of the Moraxella catarrhalis Serosensitive and Seroresistant Lineages Demonstrate Their Independent Evolution.</title>
        <authorList>
            <person name="Earl J.P."/>
            <person name="de Vries S.P."/>
            <person name="Ahmed A."/>
            <person name="Powell E."/>
            <person name="Schultz M.P."/>
            <person name="Hermans P.W."/>
            <person name="Hill D.J."/>
            <person name="Zhou Z."/>
            <person name="Constantinidou C.I."/>
            <person name="Hu F.Z."/>
            <person name="Bootsma H.J."/>
            <person name="Ehrlich G.D."/>
        </authorList>
    </citation>
    <scope>NUCLEOTIDE SEQUENCE [LARGE SCALE GENOMIC DNA]</scope>
    <source>
        <strain evidence="9 10">Z7542</strain>
    </source>
</reference>
<proteinExistence type="inferred from homology"/>
<gene>
    <name evidence="9" type="ORF">AO384_0121</name>
</gene>
<evidence type="ECO:0000313" key="10">
    <source>
        <dbReference type="Proteomes" id="UP000078228"/>
    </source>
</evidence>
<dbReference type="PANTHER" id="PTHR42690">
    <property type="entry name" value="THREONINE SYNTHASE FAMILY MEMBER"/>
    <property type="match status" value="1"/>
</dbReference>
<dbReference type="RefSeq" id="WP_064610182.1">
    <property type="nucleotide sequence ID" value="NZ_LXHB01000028.1"/>
</dbReference>
<dbReference type="SUPFAM" id="SSF53686">
    <property type="entry name" value="Tryptophan synthase beta subunit-like PLP-dependent enzymes"/>
    <property type="match status" value="1"/>
</dbReference>
<dbReference type="FunFam" id="3.90.1380.10:FF:000003">
    <property type="entry name" value="THR4p Threonine synthase"/>
    <property type="match status" value="1"/>
</dbReference>
<evidence type="ECO:0000256" key="1">
    <source>
        <dbReference type="ARBA" id="ARBA00001933"/>
    </source>
</evidence>
<dbReference type="Pfam" id="PF14821">
    <property type="entry name" value="Thr_synth_N"/>
    <property type="match status" value="1"/>
</dbReference>
<dbReference type="InterPro" id="IPR037158">
    <property type="entry name" value="Thr_synth_N_sf"/>
</dbReference>
<dbReference type="EC" id="4.2.3.1" evidence="5"/>
<dbReference type="PATRIC" id="fig|480.237.peg.1763"/>
<feature type="domain" description="Tryptophan synthase beta chain-like PALP" evidence="7">
    <location>
        <begin position="102"/>
        <end position="310"/>
    </location>
</feature>
<dbReference type="eggNOG" id="COG0498">
    <property type="taxonomic scope" value="Bacteria"/>
</dbReference>
<dbReference type="AlphaFoldDB" id="A0A198UPW4"/>
<protein>
    <recommendedName>
        <fullName evidence="5">Threonine synthase</fullName>
        <ecNumber evidence="5">4.2.3.1</ecNumber>
    </recommendedName>
</protein>
<evidence type="ECO:0000256" key="3">
    <source>
        <dbReference type="ARBA" id="ARBA00022898"/>
    </source>
</evidence>
<dbReference type="OrthoDB" id="9763107at2"/>
<keyword evidence="3 6" id="KW-0663">Pyridoxal phosphate</keyword>
<evidence type="ECO:0000256" key="6">
    <source>
        <dbReference type="PIRSR" id="PIRSR604450-51"/>
    </source>
</evidence>
<feature type="modified residue" description="N6-(pyridoxal phosphate)lysine" evidence="6">
    <location>
        <position position="113"/>
    </location>
</feature>
<accession>A0A198UPW4</accession>
<dbReference type="GO" id="GO:0004795">
    <property type="term" value="F:threonine synthase activity"/>
    <property type="evidence" value="ECO:0007669"/>
    <property type="project" value="UniProtKB-UniRule"/>
</dbReference>
<dbReference type="EMBL" id="LXHC01000002">
    <property type="protein sequence ID" value="OAU98360.1"/>
    <property type="molecule type" value="Genomic_DNA"/>
</dbReference>
<dbReference type="Pfam" id="PF24857">
    <property type="entry name" value="THR4_C"/>
    <property type="match status" value="1"/>
</dbReference>
<evidence type="ECO:0000259" key="8">
    <source>
        <dbReference type="Pfam" id="PF14821"/>
    </source>
</evidence>
<dbReference type="InterPro" id="IPR051166">
    <property type="entry name" value="Threonine_Synthase"/>
</dbReference>
<dbReference type="NCBIfam" id="TIGR00260">
    <property type="entry name" value="thrC"/>
    <property type="match status" value="1"/>
</dbReference>
<dbReference type="Pfam" id="PF00291">
    <property type="entry name" value="PALP"/>
    <property type="match status" value="1"/>
</dbReference>
<sequence>MQYISTRGKTQPMQFSDVLLMGLAPDGGLMLPETYPSIDEATLQKWRKLSYSELAFEIMSLFVTDIPANDLKNIINKTYTKAAFGSEDITPVTRLYDRLALLELSNGPTLAFKDIAMQFLGNAFEYVLKQKNERLTVIGATSGDTGSAAEYALRGKDNIEVFMMSPEGKMSAFQRAQMYSLDDANIHNIAVEGMFDDCQDIVKALQEDAEFKAKYSLGTVNSINWGRILAQIVYYFKGYFGATTDNAQKISFCVPSGNFGNICAGHIARQMGLPIDRLIVATNENDVLNEFFNTGKYTPRTSIETYVTSSPSMDISKASNFERFVFLLLDKDSVQVAKLFGDVKSGKGFDLSDNLKLVNEKFGFIAGKSTHQDRLATIKKVYDDTQRLIDPHTADGVKVAIELQKADEMILVAETALPAKFQETIVEAVGEMTLPRPEHTQGLEDKPQYVTVVPNDTQAVAALIEQYVTAC</sequence>
<dbReference type="InterPro" id="IPR036052">
    <property type="entry name" value="TrpB-like_PALP_sf"/>
</dbReference>
<feature type="domain" description="Threonine synthase N-terminal" evidence="8">
    <location>
        <begin position="2"/>
        <end position="79"/>
    </location>
</feature>
<comment type="caution">
    <text evidence="9">The sequence shown here is derived from an EMBL/GenBank/DDBJ whole genome shotgun (WGS) entry which is preliminary data.</text>
</comment>
<keyword evidence="4 9" id="KW-0456">Lyase</keyword>
<dbReference type="GO" id="GO:0009088">
    <property type="term" value="P:threonine biosynthetic process"/>
    <property type="evidence" value="ECO:0007669"/>
    <property type="project" value="UniProtKB-UniRule"/>
</dbReference>
<dbReference type="InterPro" id="IPR029144">
    <property type="entry name" value="Thr_synth_N"/>
</dbReference>
<dbReference type="Gene3D" id="3.90.1380.10">
    <property type="entry name" value="Threonine synthase, N-terminal domain"/>
    <property type="match status" value="1"/>
</dbReference>
<dbReference type="InterPro" id="IPR001926">
    <property type="entry name" value="TrpB-like_PALP"/>
</dbReference>
<evidence type="ECO:0000256" key="4">
    <source>
        <dbReference type="ARBA" id="ARBA00023239"/>
    </source>
</evidence>